<dbReference type="PANTHER" id="PTHR43248">
    <property type="entry name" value="2-SUCCINYL-6-HYDROXY-2,4-CYCLOHEXADIENE-1-CARBOXYLATE SYNTHASE"/>
    <property type="match status" value="1"/>
</dbReference>
<gene>
    <name evidence="7" type="ordered locus">BN6_73860</name>
</gene>
<dbReference type="OrthoDB" id="4006962at2"/>
<dbReference type="GO" id="GO:0016787">
    <property type="term" value="F:hydrolase activity"/>
    <property type="evidence" value="ECO:0007669"/>
    <property type="project" value="UniProtKB-KW"/>
</dbReference>
<name>K0K8D4_SACES</name>
<dbReference type="KEGG" id="sesp:BN6_73860"/>
<dbReference type="Gene3D" id="3.40.50.1820">
    <property type="entry name" value="alpha/beta hydrolase"/>
    <property type="match status" value="1"/>
</dbReference>
<dbReference type="InterPro" id="IPR051601">
    <property type="entry name" value="Serine_prot/Carboxylest_S33"/>
</dbReference>
<dbReference type="PROSITE" id="PS51257">
    <property type="entry name" value="PROKAR_LIPOPROTEIN"/>
    <property type="match status" value="1"/>
</dbReference>
<feature type="signal peptide" evidence="4">
    <location>
        <begin position="1"/>
        <end position="25"/>
    </location>
</feature>
<dbReference type="InterPro" id="IPR013595">
    <property type="entry name" value="Pept_S33_TAP-like_C"/>
</dbReference>
<comment type="similarity">
    <text evidence="1">Belongs to the peptidase S33 family.</text>
</comment>
<evidence type="ECO:0000259" key="5">
    <source>
        <dbReference type="Pfam" id="PF00561"/>
    </source>
</evidence>
<reference evidence="7 8" key="1">
    <citation type="journal article" date="2012" name="BMC Genomics">
        <title>Complete genome sequence of Saccharothrix espanaensis DSM 44229T and comparison to the other completely sequenced Pseudonocardiaceae.</title>
        <authorList>
            <person name="Strobel T."/>
            <person name="Al-Dilaimi A."/>
            <person name="Blom J."/>
            <person name="Gessner A."/>
            <person name="Kalinowski J."/>
            <person name="Luzhetska M."/>
            <person name="Puhler A."/>
            <person name="Szczepanowski R."/>
            <person name="Bechthold A."/>
            <person name="Ruckert C."/>
        </authorList>
    </citation>
    <scope>NUCLEOTIDE SEQUENCE [LARGE SCALE GENOMIC DNA]</scope>
    <source>
        <strain evidence="8">ATCC 51144 / DSM 44229 / JCM 9112 / NBRC 15066 / NRRL 15764</strain>
    </source>
</reference>
<dbReference type="RefSeq" id="WP_015104726.1">
    <property type="nucleotide sequence ID" value="NC_019673.1"/>
</dbReference>
<keyword evidence="8" id="KW-1185">Reference proteome</keyword>
<keyword evidence="2 4" id="KW-0732">Signal</keyword>
<feature type="domain" description="AB hydrolase-1" evidence="5">
    <location>
        <begin position="76"/>
        <end position="268"/>
    </location>
</feature>
<accession>K0K8D4</accession>
<evidence type="ECO:0000256" key="2">
    <source>
        <dbReference type="ARBA" id="ARBA00022729"/>
    </source>
</evidence>
<dbReference type="BioCyc" id="SESP1179773:BN6_RS35690-MONOMER"/>
<dbReference type="EMBL" id="HE804045">
    <property type="protein sequence ID" value="CCH34616.1"/>
    <property type="molecule type" value="Genomic_DNA"/>
</dbReference>
<dbReference type="SUPFAM" id="SSF53474">
    <property type="entry name" value="alpha/beta-Hydrolases"/>
    <property type="match status" value="1"/>
</dbReference>
<dbReference type="Pfam" id="PF00561">
    <property type="entry name" value="Abhydrolase_1"/>
    <property type="match status" value="1"/>
</dbReference>
<evidence type="ECO:0000313" key="8">
    <source>
        <dbReference type="Proteomes" id="UP000006281"/>
    </source>
</evidence>
<dbReference type="AlphaFoldDB" id="K0K8D4"/>
<protein>
    <submittedName>
        <fullName evidence="7">Uncharacterized protein</fullName>
    </submittedName>
</protein>
<proteinExistence type="inferred from homology"/>
<dbReference type="PATRIC" id="fig|1179773.3.peg.7465"/>
<dbReference type="InterPro" id="IPR000073">
    <property type="entry name" value="AB_hydrolase_1"/>
</dbReference>
<dbReference type="Proteomes" id="UP000006281">
    <property type="component" value="Chromosome"/>
</dbReference>
<feature type="chain" id="PRO_5003834147" evidence="4">
    <location>
        <begin position="26"/>
        <end position="462"/>
    </location>
</feature>
<feature type="domain" description="Peptidase S33 tripeptidyl aminopeptidase-like C-terminal" evidence="6">
    <location>
        <begin position="381"/>
        <end position="459"/>
    </location>
</feature>
<evidence type="ECO:0000256" key="1">
    <source>
        <dbReference type="ARBA" id="ARBA00010088"/>
    </source>
</evidence>
<organism evidence="7 8">
    <name type="scientific">Saccharothrix espanaensis (strain ATCC 51144 / DSM 44229 / JCM 9112 / NBRC 15066 / NRRL 15764)</name>
    <dbReference type="NCBI Taxonomy" id="1179773"/>
    <lineage>
        <taxon>Bacteria</taxon>
        <taxon>Bacillati</taxon>
        <taxon>Actinomycetota</taxon>
        <taxon>Actinomycetes</taxon>
        <taxon>Pseudonocardiales</taxon>
        <taxon>Pseudonocardiaceae</taxon>
        <taxon>Saccharothrix</taxon>
    </lineage>
</organism>
<keyword evidence="3" id="KW-0378">Hydrolase</keyword>
<dbReference type="Pfam" id="PF08386">
    <property type="entry name" value="Abhydrolase_4"/>
    <property type="match status" value="1"/>
</dbReference>
<dbReference type="InterPro" id="IPR029058">
    <property type="entry name" value="AB_hydrolase_fold"/>
</dbReference>
<dbReference type="HOGENOM" id="CLU_013364_3_1_11"/>
<dbReference type="PANTHER" id="PTHR43248:SF29">
    <property type="entry name" value="TRIPEPTIDYL AMINOPEPTIDASE"/>
    <property type="match status" value="1"/>
</dbReference>
<evidence type="ECO:0000259" key="6">
    <source>
        <dbReference type="Pfam" id="PF08386"/>
    </source>
</evidence>
<sequence>MRRALAVATAMGVVATLAIPTAAQAAPAPAWQACGEHGARCATVEVPLDWSKPKGARISLAVSRLSAADPKRRIGVLFINPGGPGGPAVPLVRDAATEVFPATLRDRFDIVGVDPRGVGESRPAITCPKPPYDAKITHHPQTPAQFQALVAYNREVAESCRQATGPLIDHVDTVSAAKDFDAVRAALGADKVSWLGLSYGTHLGATYAQLFPSRVRAAVLDGAMDHTIGTRRLAADEARSTEDVFNEFAKWCATTTTCALRGRDVKAEYSALLARADRHNIPAEGVPYGITAEQIGYGVYTALYMTGDWPRLSEILRDILVPNPDASLFAGVGSDAAYRVIGCHDFPSDVRTFADLSTRQQEARKLAPVTRGYVEGWDIQAGCTGWPIRPANPWSRLNVKGAKNILVVSGEHDPSTPRAWGDGLTCQIQGARHLIWPGVGHTGYFNDPTTQAQEITHLLNAT</sequence>
<evidence type="ECO:0000256" key="4">
    <source>
        <dbReference type="SAM" id="SignalP"/>
    </source>
</evidence>
<evidence type="ECO:0000256" key="3">
    <source>
        <dbReference type="ARBA" id="ARBA00022801"/>
    </source>
</evidence>
<dbReference type="STRING" id="1179773.BN6_73860"/>
<dbReference type="eggNOG" id="COG0596">
    <property type="taxonomic scope" value="Bacteria"/>
</dbReference>
<evidence type="ECO:0000313" key="7">
    <source>
        <dbReference type="EMBL" id="CCH34616.1"/>
    </source>
</evidence>